<dbReference type="Proteomes" id="UP000507222">
    <property type="component" value="Unassembled WGS sequence"/>
</dbReference>
<gene>
    <name evidence="1" type="ORF">CURHAP_LOCUS45822</name>
</gene>
<accession>A0A6J5VFY8</accession>
<organism evidence="1 2">
    <name type="scientific">Prunus armeniaca</name>
    <name type="common">Apricot</name>
    <name type="synonym">Armeniaca vulgaris</name>
    <dbReference type="NCBI Taxonomy" id="36596"/>
    <lineage>
        <taxon>Eukaryota</taxon>
        <taxon>Viridiplantae</taxon>
        <taxon>Streptophyta</taxon>
        <taxon>Embryophyta</taxon>
        <taxon>Tracheophyta</taxon>
        <taxon>Spermatophyta</taxon>
        <taxon>Magnoliopsida</taxon>
        <taxon>eudicotyledons</taxon>
        <taxon>Gunneridae</taxon>
        <taxon>Pentapetalae</taxon>
        <taxon>rosids</taxon>
        <taxon>fabids</taxon>
        <taxon>Rosales</taxon>
        <taxon>Rosaceae</taxon>
        <taxon>Amygdaloideae</taxon>
        <taxon>Amygdaleae</taxon>
        <taxon>Prunus</taxon>
    </lineage>
</organism>
<sequence>MEEGDDEEALGSVAKILWLSEKRREVDRRIQSEKIQHIQSQYGFLKFENQ</sequence>
<protein>
    <submittedName>
        <fullName evidence="1">Uncharacterized protein</fullName>
    </submittedName>
</protein>
<reference evidence="1 2" key="1">
    <citation type="submission" date="2020-05" db="EMBL/GenBank/DDBJ databases">
        <authorList>
            <person name="Campoy J."/>
            <person name="Schneeberger K."/>
            <person name="Spophaly S."/>
        </authorList>
    </citation>
    <scope>NUCLEOTIDE SEQUENCE [LARGE SCALE GENOMIC DNA]</scope>
    <source>
        <strain evidence="1">PruArmRojPasFocal</strain>
    </source>
</reference>
<name>A0A6J5VFY8_PRUAR</name>
<evidence type="ECO:0000313" key="2">
    <source>
        <dbReference type="Proteomes" id="UP000507222"/>
    </source>
</evidence>
<evidence type="ECO:0000313" key="1">
    <source>
        <dbReference type="EMBL" id="CAB4287806.1"/>
    </source>
</evidence>
<dbReference type="AlphaFoldDB" id="A0A6J5VFY8"/>
<proteinExistence type="predicted"/>
<dbReference type="EMBL" id="CAEKDK010000007">
    <property type="protein sequence ID" value="CAB4287806.1"/>
    <property type="molecule type" value="Genomic_DNA"/>
</dbReference>